<gene>
    <name evidence="12" type="ORF">CASFOL_019800</name>
</gene>
<dbReference type="EC" id="2.7.11.1" evidence="1"/>
<evidence type="ECO:0000256" key="2">
    <source>
        <dbReference type="ARBA" id="ARBA00022527"/>
    </source>
</evidence>
<evidence type="ECO:0000256" key="9">
    <source>
        <dbReference type="PROSITE-ProRule" id="PRU10141"/>
    </source>
</evidence>
<proteinExistence type="inferred from homology"/>
<evidence type="ECO:0000256" key="7">
    <source>
        <dbReference type="ARBA" id="ARBA00047899"/>
    </source>
</evidence>
<protein>
    <recommendedName>
        <fullName evidence="1">non-specific serine/threonine protein kinase</fullName>
        <ecNumber evidence="1">2.7.11.1</ecNumber>
    </recommendedName>
</protein>
<accession>A0ABD3CZV3</accession>
<dbReference type="GO" id="GO:0005524">
    <property type="term" value="F:ATP binding"/>
    <property type="evidence" value="ECO:0007669"/>
    <property type="project" value="UniProtKB-UniRule"/>
</dbReference>
<comment type="catalytic activity">
    <reaction evidence="7">
        <text>L-threonyl-[protein] + ATP = O-phospho-L-threonyl-[protein] + ADP + H(+)</text>
        <dbReference type="Rhea" id="RHEA:46608"/>
        <dbReference type="Rhea" id="RHEA-COMP:11060"/>
        <dbReference type="Rhea" id="RHEA-COMP:11605"/>
        <dbReference type="ChEBI" id="CHEBI:15378"/>
        <dbReference type="ChEBI" id="CHEBI:30013"/>
        <dbReference type="ChEBI" id="CHEBI:30616"/>
        <dbReference type="ChEBI" id="CHEBI:61977"/>
        <dbReference type="ChEBI" id="CHEBI:456216"/>
        <dbReference type="EC" id="2.7.11.1"/>
    </reaction>
</comment>
<keyword evidence="4 9" id="KW-0547">Nucleotide-binding</keyword>
<feature type="domain" description="Protein kinase" evidence="11">
    <location>
        <begin position="16"/>
        <end position="290"/>
    </location>
</feature>
<dbReference type="SMART" id="SM00220">
    <property type="entry name" value="S_TKc"/>
    <property type="match status" value="1"/>
</dbReference>
<sequence length="350" mass="38560">MHVFDLQELEAATDDFSPSKLIGKGSHGSVYRGLLKDGNLVVAIKKQSLALQKLQDNTKLENEASILSSIPPNLACLINLLGVSHDTYGNKLIVTRHMPNGTLHEALHTSTTPPSWQKRLEIALQIAKGVRFLHESSPTIVHRDIKPANILFDKTWNATLADFGLAARLNNEEVETKLPAGTIGYIDPSYTTPSKLSTKIDVFSYGVVFLELISGRKAMDVSKSPPSIVEWAVPLIKQGRAMEVCDERVRLPRDMARTVKQMLRVAARCLSTSESARPTMSEIVVSFEKLSIGPIGPVQQLESKSFSIRDTIVKMMRLRKNRGCGHNTNSNSISKGALLVREILADVTLN</sequence>
<keyword evidence="5" id="KW-0418">Kinase</keyword>
<organism evidence="12 13">
    <name type="scientific">Castilleja foliolosa</name>
    <dbReference type="NCBI Taxonomy" id="1961234"/>
    <lineage>
        <taxon>Eukaryota</taxon>
        <taxon>Viridiplantae</taxon>
        <taxon>Streptophyta</taxon>
        <taxon>Embryophyta</taxon>
        <taxon>Tracheophyta</taxon>
        <taxon>Spermatophyta</taxon>
        <taxon>Magnoliopsida</taxon>
        <taxon>eudicotyledons</taxon>
        <taxon>Gunneridae</taxon>
        <taxon>Pentapetalae</taxon>
        <taxon>asterids</taxon>
        <taxon>lamiids</taxon>
        <taxon>Lamiales</taxon>
        <taxon>Orobanchaceae</taxon>
        <taxon>Pedicularideae</taxon>
        <taxon>Castillejinae</taxon>
        <taxon>Castilleja</taxon>
    </lineage>
</organism>
<evidence type="ECO:0000256" key="4">
    <source>
        <dbReference type="ARBA" id="ARBA00022741"/>
    </source>
</evidence>
<dbReference type="Gene3D" id="3.30.200.20">
    <property type="entry name" value="Phosphorylase Kinase, domain 1"/>
    <property type="match status" value="1"/>
</dbReference>
<keyword evidence="13" id="KW-1185">Reference proteome</keyword>
<keyword evidence="2 10" id="KW-0723">Serine/threonine-protein kinase</keyword>
<dbReference type="SUPFAM" id="SSF56112">
    <property type="entry name" value="Protein kinase-like (PK-like)"/>
    <property type="match status" value="1"/>
</dbReference>
<evidence type="ECO:0000256" key="1">
    <source>
        <dbReference type="ARBA" id="ARBA00012513"/>
    </source>
</evidence>
<dbReference type="PANTHER" id="PTHR46146">
    <property type="entry name" value="SERINE/THREONINE-PROTEIN KINASE-LIKE PROTEIN CCR4"/>
    <property type="match status" value="1"/>
</dbReference>
<comment type="caution">
    <text evidence="12">The sequence shown here is derived from an EMBL/GenBank/DDBJ whole genome shotgun (WGS) entry which is preliminary data.</text>
</comment>
<dbReference type="PIRSF" id="PIRSF000654">
    <property type="entry name" value="Integrin-linked_kinase"/>
    <property type="match status" value="1"/>
</dbReference>
<dbReference type="AlphaFoldDB" id="A0ABD3CZV3"/>
<dbReference type="EMBL" id="JAVIJP010000027">
    <property type="protein sequence ID" value="KAL3635253.1"/>
    <property type="molecule type" value="Genomic_DNA"/>
</dbReference>
<dbReference type="FunFam" id="1.10.510.10:FF:000809">
    <property type="entry name" value="Serine/threonine-protein kinase-like protein At5g23170"/>
    <property type="match status" value="1"/>
</dbReference>
<reference evidence="13" key="1">
    <citation type="journal article" date="2024" name="IScience">
        <title>Strigolactones Initiate the Formation of Haustorium-like Structures in Castilleja.</title>
        <authorList>
            <person name="Buerger M."/>
            <person name="Peterson D."/>
            <person name="Chory J."/>
        </authorList>
    </citation>
    <scope>NUCLEOTIDE SEQUENCE [LARGE SCALE GENOMIC DNA]</scope>
</reference>
<feature type="binding site" evidence="9">
    <location>
        <position position="46"/>
    </location>
    <ligand>
        <name>ATP</name>
        <dbReference type="ChEBI" id="CHEBI:30616"/>
    </ligand>
</feature>
<dbReference type="InterPro" id="IPR017441">
    <property type="entry name" value="Protein_kinase_ATP_BS"/>
</dbReference>
<keyword evidence="6 9" id="KW-0067">ATP-binding</keyword>
<comment type="similarity">
    <text evidence="10">Belongs to the protein kinase superfamily.</text>
</comment>
<evidence type="ECO:0000313" key="12">
    <source>
        <dbReference type="EMBL" id="KAL3635253.1"/>
    </source>
</evidence>
<dbReference type="PROSITE" id="PS00108">
    <property type="entry name" value="PROTEIN_KINASE_ST"/>
    <property type="match status" value="1"/>
</dbReference>
<evidence type="ECO:0000256" key="5">
    <source>
        <dbReference type="ARBA" id="ARBA00022777"/>
    </source>
</evidence>
<keyword evidence="3" id="KW-0808">Transferase</keyword>
<dbReference type="InterPro" id="IPR011009">
    <property type="entry name" value="Kinase-like_dom_sf"/>
</dbReference>
<evidence type="ECO:0000259" key="11">
    <source>
        <dbReference type="PROSITE" id="PS50011"/>
    </source>
</evidence>
<name>A0ABD3CZV3_9LAMI</name>
<dbReference type="Proteomes" id="UP001632038">
    <property type="component" value="Unassembled WGS sequence"/>
</dbReference>
<evidence type="ECO:0000256" key="3">
    <source>
        <dbReference type="ARBA" id="ARBA00022679"/>
    </source>
</evidence>
<dbReference type="Pfam" id="PF00069">
    <property type="entry name" value="Pkinase"/>
    <property type="match status" value="1"/>
</dbReference>
<evidence type="ECO:0000256" key="8">
    <source>
        <dbReference type="ARBA" id="ARBA00048679"/>
    </source>
</evidence>
<dbReference type="PANTHER" id="PTHR46146:SF23">
    <property type="entry name" value="PROTEIN KINASE DOMAIN-CONTAINING PROTEIN"/>
    <property type="match status" value="1"/>
</dbReference>
<evidence type="ECO:0000256" key="6">
    <source>
        <dbReference type="ARBA" id="ARBA00022840"/>
    </source>
</evidence>
<evidence type="ECO:0000256" key="10">
    <source>
        <dbReference type="RuleBase" id="RU000304"/>
    </source>
</evidence>
<dbReference type="InterPro" id="IPR000719">
    <property type="entry name" value="Prot_kinase_dom"/>
</dbReference>
<dbReference type="Gene3D" id="1.10.510.10">
    <property type="entry name" value="Transferase(Phosphotransferase) domain 1"/>
    <property type="match status" value="1"/>
</dbReference>
<dbReference type="PROSITE" id="PS50011">
    <property type="entry name" value="PROTEIN_KINASE_DOM"/>
    <property type="match status" value="1"/>
</dbReference>
<evidence type="ECO:0000313" key="13">
    <source>
        <dbReference type="Proteomes" id="UP001632038"/>
    </source>
</evidence>
<dbReference type="GO" id="GO:0004674">
    <property type="term" value="F:protein serine/threonine kinase activity"/>
    <property type="evidence" value="ECO:0007669"/>
    <property type="project" value="UniProtKB-KW"/>
</dbReference>
<dbReference type="InterPro" id="IPR008271">
    <property type="entry name" value="Ser/Thr_kinase_AS"/>
</dbReference>
<dbReference type="PROSITE" id="PS00107">
    <property type="entry name" value="PROTEIN_KINASE_ATP"/>
    <property type="match status" value="1"/>
</dbReference>
<comment type="catalytic activity">
    <reaction evidence="8">
        <text>L-seryl-[protein] + ATP = O-phospho-L-seryl-[protein] + ADP + H(+)</text>
        <dbReference type="Rhea" id="RHEA:17989"/>
        <dbReference type="Rhea" id="RHEA-COMP:9863"/>
        <dbReference type="Rhea" id="RHEA-COMP:11604"/>
        <dbReference type="ChEBI" id="CHEBI:15378"/>
        <dbReference type="ChEBI" id="CHEBI:29999"/>
        <dbReference type="ChEBI" id="CHEBI:30616"/>
        <dbReference type="ChEBI" id="CHEBI:83421"/>
        <dbReference type="ChEBI" id="CHEBI:456216"/>
        <dbReference type="EC" id="2.7.11.1"/>
    </reaction>
</comment>